<feature type="non-terminal residue" evidence="1">
    <location>
        <position position="95"/>
    </location>
</feature>
<dbReference type="EMBL" id="MU859693">
    <property type="protein sequence ID" value="KAK3946572.1"/>
    <property type="molecule type" value="Genomic_DNA"/>
</dbReference>
<reference evidence="1" key="2">
    <citation type="submission" date="2023-06" db="EMBL/GenBank/DDBJ databases">
        <authorList>
            <consortium name="Lawrence Berkeley National Laboratory"/>
            <person name="Mondo S.J."/>
            <person name="Hensen N."/>
            <person name="Bonometti L."/>
            <person name="Westerberg I."/>
            <person name="Brannstrom I.O."/>
            <person name="Guillou S."/>
            <person name="Cros-Aarteil S."/>
            <person name="Calhoun S."/>
            <person name="Haridas S."/>
            <person name="Kuo A."/>
            <person name="Pangilinan J."/>
            <person name="Riley R."/>
            <person name="Labutti K."/>
            <person name="Andreopoulos B."/>
            <person name="Lipzen A."/>
            <person name="Chen C."/>
            <person name="Yanf M."/>
            <person name="Daum C."/>
            <person name="Ng V."/>
            <person name="Clum A."/>
            <person name="Steindorff A."/>
            <person name="Ohm R."/>
            <person name="Martin F."/>
            <person name="Silar P."/>
            <person name="Natvig D."/>
            <person name="Lalanne C."/>
            <person name="Gautier V."/>
            <person name="Ament-Velasquez S.L."/>
            <person name="Kruys A."/>
            <person name="Hutchinson M.I."/>
            <person name="Powell A.J."/>
            <person name="Barry K."/>
            <person name="Miller A.N."/>
            <person name="Grigoriev I.V."/>
            <person name="Debuchy R."/>
            <person name="Gladieux P."/>
            <person name="Thoren M.H."/>
            <person name="Johannesson H."/>
        </authorList>
    </citation>
    <scope>NUCLEOTIDE SEQUENCE</scope>
    <source>
        <strain evidence="1">CBS 626.80</strain>
    </source>
</reference>
<gene>
    <name evidence="1" type="ORF">QBC32DRAFT_200177</name>
</gene>
<accession>A0AAN6NMX0</accession>
<comment type="caution">
    <text evidence="1">The sequence shown here is derived from an EMBL/GenBank/DDBJ whole genome shotgun (WGS) entry which is preliminary data.</text>
</comment>
<dbReference type="AlphaFoldDB" id="A0AAN6NMX0"/>
<organism evidence="1 2">
    <name type="scientific">Pseudoneurospora amorphoporcata</name>
    <dbReference type="NCBI Taxonomy" id="241081"/>
    <lineage>
        <taxon>Eukaryota</taxon>
        <taxon>Fungi</taxon>
        <taxon>Dikarya</taxon>
        <taxon>Ascomycota</taxon>
        <taxon>Pezizomycotina</taxon>
        <taxon>Sordariomycetes</taxon>
        <taxon>Sordariomycetidae</taxon>
        <taxon>Sordariales</taxon>
        <taxon>Sordariaceae</taxon>
        <taxon>Pseudoneurospora</taxon>
    </lineage>
</organism>
<keyword evidence="2" id="KW-1185">Reference proteome</keyword>
<dbReference type="Proteomes" id="UP001303222">
    <property type="component" value="Unassembled WGS sequence"/>
</dbReference>
<proteinExistence type="predicted"/>
<reference evidence="1" key="1">
    <citation type="journal article" date="2023" name="Mol. Phylogenet. Evol.">
        <title>Genome-scale phylogeny and comparative genomics of the fungal order Sordariales.</title>
        <authorList>
            <person name="Hensen N."/>
            <person name="Bonometti L."/>
            <person name="Westerberg I."/>
            <person name="Brannstrom I.O."/>
            <person name="Guillou S."/>
            <person name="Cros-Aarteil S."/>
            <person name="Calhoun S."/>
            <person name="Haridas S."/>
            <person name="Kuo A."/>
            <person name="Mondo S."/>
            <person name="Pangilinan J."/>
            <person name="Riley R."/>
            <person name="LaButti K."/>
            <person name="Andreopoulos B."/>
            <person name="Lipzen A."/>
            <person name="Chen C."/>
            <person name="Yan M."/>
            <person name="Daum C."/>
            <person name="Ng V."/>
            <person name="Clum A."/>
            <person name="Steindorff A."/>
            <person name="Ohm R.A."/>
            <person name="Martin F."/>
            <person name="Silar P."/>
            <person name="Natvig D.O."/>
            <person name="Lalanne C."/>
            <person name="Gautier V."/>
            <person name="Ament-Velasquez S.L."/>
            <person name="Kruys A."/>
            <person name="Hutchinson M.I."/>
            <person name="Powell A.J."/>
            <person name="Barry K."/>
            <person name="Miller A.N."/>
            <person name="Grigoriev I.V."/>
            <person name="Debuchy R."/>
            <person name="Gladieux P."/>
            <person name="Hiltunen Thoren M."/>
            <person name="Johannesson H."/>
        </authorList>
    </citation>
    <scope>NUCLEOTIDE SEQUENCE</scope>
    <source>
        <strain evidence="1">CBS 626.80</strain>
    </source>
</reference>
<sequence length="95" mass="10420">MTLSEQQKKIIAEHPLGHALESVRDKLREPNDADETRRESIASLLGALVLSSAAFKLPSPDGNDNEAGRLLALRLDVQGGKIANLDQFRPLVRHV</sequence>
<evidence type="ECO:0000313" key="1">
    <source>
        <dbReference type="EMBL" id="KAK3946572.1"/>
    </source>
</evidence>
<protein>
    <submittedName>
        <fullName evidence="1">Uncharacterized protein</fullName>
    </submittedName>
</protein>
<evidence type="ECO:0000313" key="2">
    <source>
        <dbReference type="Proteomes" id="UP001303222"/>
    </source>
</evidence>
<name>A0AAN6NMX0_9PEZI</name>